<evidence type="ECO:0000313" key="1">
    <source>
        <dbReference type="EMBL" id="TWP49975.1"/>
    </source>
</evidence>
<comment type="caution">
    <text evidence="1">The sequence shown here is derived from an EMBL/GenBank/DDBJ whole genome shotgun (WGS) entry which is preliminary data.</text>
</comment>
<accession>A0A563ER48</accession>
<proteinExistence type="predicted"/>
<dbReference type="OrthoDB" id="9806902at2"/>
<dbReference type="InterPro" id="IPR029058">
    <property type="entry name" value="AB_hydrolase_fold"/>
</dbReference>
<gene>
    <name evidence="1" type="ORF">FKR81_22350</name>
</gene>
<dbReference type="AlphaFoldDB" id="A0A563ER48"/>
<name>A0A563ER48_9PSEU</name>
<dbReference type="Proteomes" id="UP000316639">
    <property type="component" value="Unassembled WGS sequence"/>
</dbReference>
<keyword evidence="2" id="KW-1185">Reference proteome</keyword>
<dbReference type="SUPFAM" id="SSF53474">
    <property type="entry name" value="alpha/beta-Hydrolases"/>
    <property type="match status" value="1"/>
</dbReference>
<sequence length="158" mass="16684">MTSDRWLAVLVHSAFAEALESAGVHVVVTDDVDAVVGAADAPVVLIGHFTGAPVAARYAQHHGAQLAALVLVSPVLGMWDGASDELADLIDEVNFGPHLGALPTLWLHGEADEIVPISDTRAGTDRIRGMAFEEHIAPGLLDPKDAVNAIRDFVDRIL</sequence>
<reference evidence="1 2" key="1">
    <citation type="submission" date="2019-07" db="EMBL/GenBank/DDBJ databases">
        <title>Lentzea xizangensis sp. nov., isolated from Qinghai-Tibetan Plateau Soils.</title>
        <authorList>
            <person name="Huang J."/>
        </authorList>
    </citation>
    <scope>NUCLEOTIDE SEQUENCE [LARGE SCALE GENOMIC DNA]</scope>
    <source>
        <strain evidence="1 2">FXJ1.1311</strain>
    </source>
</reference>
<dbReference type="EMBL" id="VOBR01000014">
    <property type="protein sequence ID" value="TWP49975.1"/>
    <property type="molecule type" value="Genomic_DNA"/>
</dbReference>
<dbReference type="Gene3D" id="3.40.50.1820">
    <property type="entry name" value="alpha/beta hydrolase"/>
    <property type="match status" value="1"/>
</dbReference>
<protein>
    <submittedName>
        <fullName evidence="1">Lysophospholipase</fullName>
    </submittedName>
</protein>
<organism evidence="1 2">
    <name type="scientific">Lentzea tibetensis</name>
    <dbReference type="NCBI Taxonomy" id="2591470"/>
    <lineage>
        <taxon>Bacteria</taxon>
        <taxon>Bacillati</taxon>
        <taxon>Actinomycetota</taxon>
        <taxon>Actinomycetes</taxon>
        <taxon>Pseudonocardiales</taxon>
        <taxon>Pseudonocardiaceae</taxon>
        <taxon>Lentzea</taxon>
    </lineage>
</organism>
<dbReference type="RefSeq" id="WP_146354075.1">
    <property type="nucleotide sequence ID" value="NZ_VOBR01000014.1"/>
</dbReference>
<evidence type="ECO:0000313" key="2">
    <source>
        <dbReference type="Proteomes" id="UP000316639"/>
    </source>
</evidence>